<dbReference type="SUPFAM" id="SSF56235">
    <property type="entry name" value="N-terminal nucleophile aminohydrolases (Ntn hydrolases)"/>
    <property type="match status" value="1"/>
</dbReference>
<comment type="subunit">
    <text evidence="6">Component of the proteasome complex.</text>
</comment>
<keyword evidence="1 6" id="KW-0963">Cytoplasm</keyword>
<dbReference type="AlphaFoldDB" id="A0A9P0BUD7"/>
<name>A0A9P0BUD7_CHRIL</name>
<organism evidence="7 8">
    <name type="scientific">Chrysodeixis includens</name>
    <name type="common">Soybean looper</name>
    <name type="synonym">Pseudoplusia includens</name>
    <dbReference type="NCBI Taxonomy" id="689277"/>
    <lineage>
        <taxon>Eukaryota</taxon>
        <taxon>Metazoa</taxon>
        <taxon>Ecdysozoa</taxon>
        <taxon>Arthropoda</taxon>
        <taxon>Hexapoda</taxon>
        <taxon>Insecta</taxon>
        <taxon>Pterygota</taxon>
        <taxon>Neoptera</taxon>
        <taxon>Endopterygota</taxon>
        <taxon>Lepidoptera</taxon>
        <taxon>Glossata</taxon>
        <taxon>Ditrysia</taxon>
        <taxon>Noctuoidea</taxon>
        <taxon>Noctuidae</taxon>
        <taxon>Plusiinae</taxon>
        <taxon>Chrysodeixis</taxon>
    </lineage>
</organism>
<dbReference type="CDD" id="cd03758">
    <property type="entry name" value="proteasome_beta_type_2"/>
    <property type="match status" value="1"/>
</dbReference>
<dbReference type="PROSITE" id="PS00854">
    <property type="entry name" value="PROTEASOME_BETA_1"/>
    <property type="match status" value="1"/>
</dbReference>
<protein>
    <recommendedName>
        <fullName evidence="6">Proteasome subunit beta</fullName>
    </recommendedName>
</protein>
<dbReference type="InterPro" id="IPR029055">
    <property type="entry name" value="Ntn_hydrolases_N"/>
</dbReference>
<dbReference type="GO" id="GO:0010498">
    <property type="term" value="P:proteasomal protein catabolic process"/>
    <property type="evidence" value="ECO:0007669"/>
    <property type="project" value="InterPro"/>
</dbReference>
<dbReference type="Proteomes" id="UP001154114">
    <property type="component" value="Chromosome 2"/>
</dbReference>
<dbReference type="Gene3D" id="3.60.20.10">
    <property type="entry name" value="Glutamine Phosphoribosylpyrophosphate, subunit 1, domain 1"/>
    <property type="match status" value="1"/>
</dbReference>
<dbReference type="PANTHER" id="PTHR32194">
    <property type="entry name" value="METALLOPROTEASE TLDD"/>
    <property type="match status" value="1"/>
</dbReference>
<evidence type="ECO:0000256" key="3">
    <source>
        <dbReference type="ARBA" id="ARBA00023242"/>
    </source>
</evidence>
<accession>A0A9P0BUD7</accession>
<comment type="subunit">
    <text evidence="5">The 26S proteasome consists of a 20S proteasome core and two 19S regulatory subunits. The 20S proteasome core is composed of 28 subunits that are arranged in four stacked rings, resulting in a barrel-shaped structure. The two end rings are each formed by seven alpha subunits, and the two central rings are each formed by seven beta subunits. The catalytic chamber with the active sites is on the inside of the barrel.</text>
</comment>
<proteinExistence type="inferred from homology"/>
<reference evidence="7" key="1">
    <citation type="submission" date="2021-12" db="EMBL/GenBank/DDBJ databases">
        <authorList>
            <person name="King R."/>
        </authorList>
    </citation>
    <scope>NUCLEOTIDE SEQUENCE</scope>
</reference>
<keyword evidence="8" id="KW-1185">Reference proteome</keyword>
<dbReference type="GO" id="GO:0005839">
    <property type="term" value="C:proteasome core complex"/>
    <property type="evidence" value="ECO:0007669"/>
    <property type="project" value="InterPro"/>
</dbReference>
<dbReference type="OrthoDB" id="268428at2759"/>
<comment type="subcellular location">
    <subcellularLocation>
        <location evidence="6">Cytoplasm</location>
    </subcellularLocation>
    <subcellularLocation>
        <location evidence="6">Nucleus</location>
    </subcellularLocation>
</comment>
<sequence>MSPNTSLYFQCLLGLQCKDFTIIAADQTNTQSIMVMKQDENKLHRISDKLLMGIIGEPGDTMQFSQFITKNVQLYKMRNNYQLDTAAAVHFIRKTLMEAFKGGTPSMVNMLVGGYDEVEGGQLFTVDFLASSVKVPFGVHGIGGLLCLGIMDRFHKQDLTEQEAYDVIKLCVNEVHKRLFVSLPNFQVKVINKDGIKDMPIICPATFILEANAALPN</sequence>
<comment type="function">
    <text evidence="6">Component of the proteasome, a multicatalytic proteinase complex which is characterized by its ability to cleave peptides with Arg, Phe, Tyr, Leu, and Glu adjacent to the leaving group at neutral or slightly basic pH. The proteasome has an ATP-dependent proteolytic activity.</text>
</comment>
<dbReference type="Pfam" id="PF00227">
    <property type="entry name" value="Proteasome"/>
    <property type="match status" value="1"/>
</dbReference>
<evidence type="ECO:0000256" key="2">
    <source>
        <dbReference type="ARBA" id="ARBA00022942"/>
    </source>
</evidence>
<dbReference type="InterPro" id="IPR001353">
    <property type="entry name" value="Proteasome_sua/b"/>
</dbReference>
<evidence type="ECO:0000256" key="5">
    <source>
        <dbReference type="ARBA" id="ARBA00026071"/>
    </source>
</evidence>
<dbReference type="GO" id="GO:0005634">
    <property type="term" value="C:nucleus"/>
    <property type="evidence" value="ECO:0007669"/>
    <property type="project" value="UniProtKB-SubCell"/>
</dbReference>
<evidence type="ECO:0000256" key="1">
    <source>
        <dbReference type="ARBA" id="ARBA00022490"/>
    </source>
</evidence>
<gene>
    <name evidence="7" type="ORF">CINC_LOCUS5367</name>
</gene>
<evidence type="ECO:0000313" key="8">
    <source>
        <dbReference type="Proteomes" id="UP001154114"/>
    </source>
</evidence>
<keyword evidence="2 6" id="KW-0647">Proteasome</keyword>
<comment type="function">
    <text evidence="4">Non-catalytic component of the proteasome, a multicatalytic proteinase complex which is characterized by its ability to cleave peptides with Arg, Phe, Tyr, Leu, and Glu adjacent to the leaving group at neutral or slightly basic pH. The proteasome has an ATP-dependent proteolytic activity.</text>
</comment>
<dbReference type="GO" id="GO:0005737">
    <property type="term" value="C:cytoplasm"/>
    <property type="evidence" value="ECO:0007669"/>
    <property type="project" value="UniProtKB-SubCell"/>
</dbReference>
<dbReference type="PROSITE" id="PS51476">
    <property type="entry name" value="PROTEASOME_BETA_2"/>
    <property type="match status" value="1"/>
</dbReference>
<evidence type="ECO:0000313" key="7">
    <source>
        <dbReference type="EMBL" id="CAH0592123.1"/>
    </source>
</evidence>
<dbReference type="PANTHER" id="PTHR32194:SF2">
    <property type="entry name" value="PROTEASOME SUBUNIT BETA TYPE-1"/>
    <property type="match status" value="1"/>
</dbReference>
<dbReference type="InterPro" id="IPR016050">
    <property type="entry name" value="Proteasome_bsu_CS"/>
</dbReference>
<dbReference type="InterPro" id="IPR035206">
    <property type="entry name" value="Proteasome_beta2"/>
</dbReference>
<dbReference type="EMBL" id="LR824005">
    <property type="protein sequence ID" value="CAH0592123.1"/>
    <property type="molecule type" value="Genomic_DNA"/>
</dbReference>
<keyword evidence="3 6" id="KW-0539">Nucleus</keyword>
<comment type="similarity">
    <text evidence="6">Belongs to the peptidase T1B family.</text>
</comment>
<evidence type="ECO:0000256" key="4">
    <source>
        <dbReference type="ARBA" id="ARBA00024953"/>
    </source>
</evidence>
<evidence type="ECO:0000256" key="6">
    <source>
        <dbReference type="RuleBase" id="RU004203"/>
    </source>
</evidence>
<dbReference type="InterPro" id="IPR023333">
    <property type="entry name" value="Proteasome_suB-type"/>
</dbReference>